<gene>
    <name evidence="2" type="ORF">mPipKuh1_003482</name>
</gene>
<accession>A0A7J7RGC7</accession>
<dbReference type="AlphaFoldDB" id="A0A7J7RGC7"/>
<keyword evidence="3" id="KW-1185">Reference proteome</keyword>
<dbReference type="EMBL" id="JACAGB010000077">
    <property type="protein sequence ID" value="KAF6275077.1"/>
    <property type="molecule type" value="Genomic_DNA"/>
</dbReference>
<feature type="region of interest" description="Disordered" evidence="1">
    <location>
        <begin position="99"/>
        <end position="139"/>
    </location>
</feature>
<organism evidence="2 3">
    <name type="scientific">Pipistrellus kuhlii</name>
    <name type="common">Kuhl's pipistrelle</name>
    <dbReference type="NCBI Taxonomy" id="59472"/>
    <lineage>
        <taxon>Eukaryota</taxon>
        <taxon>Metazoa</taxon>
        <taxon>Chordata</taxon>
        <taxon>Craniata</taxon>
        <taxon>Vertebrata</taxon>
        <taxon>Euteleostomi</taxon>
        <taxon>Mammalia</taxon>
        <taxon>Eutheria</taxon>
        <taxon>Laurasiatheria</taxon>
        <taxon>Chiroptera</taxon>
        <taxon>Yangochiroptera</taxon>
        <taxon>Vespertilionidae</taxon>
        <taxon>Pipistrellus</taxon>
    </lineage>
</organism>
<comment type="caution">
    <text evidence="2">The sequence shown here is derived from an EMBL/GenBank/DDBJ whole genome shotgun (WGS) entry which is preliminary data.</text>
</comment>
<dbReference type="Proteomes" id="UP000558488">
    <property type="component" value="Unassembled WGS sequence"/>
</dbReference>
<keyword evidence="2" id="KW-0675">Receptor</keyword>
<feature type="compositionally biased region" description="Polar residues" evidence="1">
    <location>
        <begin position="102"/>
        <end position="122"/>
    </location>
</feature>
<protein>
    <submittedName>
        <fullName evidence="2">C-X-C motif chemokine receptor 5</fullName>
    </submittedName>
</protein>
<evidence type="ECO:0000313" key="3">
    <source>
        <dbReference type="Proteomes" id="UP000558488"/>
    </source>
</evidence>
<sequence length="139" mass="14321">MSTISLQSPHAGAAGPLRARRLAGCTREKSPEEAASGSREEVPAERPAPGGKRPAWTSSHSMSYPLALDMDFIVNYNLEDLVSRPPGILILCGQGPEPGWAESTQTRPSMTGVSRAVSTQTPFGGAGAGAGSSETGTPS</sequence>
<evidence type="ECO:0000313" key="2">
    <source>
        <dbReference type="EMBL" id="KAF6275077.1"/>
    </source>
</evidence>
<feature type="compositionally biased region" description="Basic and acidic residues" evidence="1">
    <location>
        <begin position="26"/>
        <end position="44"/>
    </location>
</feature>
<feature type="region of interest" description="Disordered" evidence="1">
    <location>
        <begin position="1"/>
        <end position="59"/>
    </location>
</feature>
<evidence type="ECO:0000256" key="1">
    <source>
        <dbReference type="SAM" id="MobiDB-lite"/>
    </source>
</evidence>
<reference evidence="2 3" key="1">
    <citation type="journal article" date="2020" name="Nature">
        <title>Six reference-quality genomes reveal evolution of bat adaptations.</title>
        <authorList>
            <person name="Jebb D."/>
            <person name="Huang Z."/>
            <person name="Pippel M."/>
            <person name="Hughes G.M."/>
            <person name="Lavrichenko K."/>
            <person name="Devanna P."/>
            <person name="Winkler S."/>
            <person name="Jermiin L.S."/>
            <person name="Skirmuntt E.C."/>
            <person name="Katzourakis A."/>
            <person name="Burkitt-Gray L."/>
            <person name="Ray D.A."/>
            <person name="Sullivan K.A.M."/>
            <person name="Roscito J.G."/>
            <person name="Kirilenko B.M."/>
            <person name="Davalos L.M."/>
            <person name="Corthals A.P."/>
            <person name="Power M.L."/>
            <person name="Jones G."/>
            <person name="Ransome R.D."/>
            <person name="Dechmann D.K.N."/>
            <person name="Locatelli A.G."/>
            <person name="Puechmaille S.J."/>
            <person name="Fedrigo O."/>
            <person name="Jarvis E.D."/>
            <person name="Hiller M."/>
            <person name="Vernes S.C."/>
            <person name="Myers E.W."/>
            <person name="Teeling E.C."/>
        </authorList>
    </citation>
    <scope>NUCLEOTIDE SEQUENCE [LARGE SCALE GENOMIC DNA]</scope>
    <source>
        <strain evidence="2">MPipKuh1</strain>
        <tissue evidence="2">Flight muscle</tissue>
    </source>
</reference>
<name>A0A7J7RGC7_PIPKU</name>
<proteinExistence type="predicted"/>